<name>A0AAV5T444_9BILA</name>
<comment type="caution">
    <text evidence="3">The sequence shown here is derived from an EMBL/GenBank/DDBJ whole genome shotgun (WGS) entry which is preliminary data.</text>
</comment>
<keyword evidence="1" id="KW-0677">Repeat</keyword>
<feature type="non-terminal residue" evidence="3">
    <location>
        <position position="131"/>
    </location>
</feature>
<gene>
    <name evidence="3" type="ORF">PENTCL1PPCAC_10524</name>
</gene>
<proteinExistence type="predicted"/>
<dbReference type="Pfam" id="PF02494">
    <property type="entry name" value="HYR"/>
    <property type="match status" value="1"/>
</dbReference>
<feature type="non-terminal residue" evidence="3">
    <location>
        <position position="1"/>
    </location>
</feature>
<reference evidence="3" key="1">
    <citation type="submission" date="2023-10" db="EMBL/GenBank/DDBJ databases">
        <title>Genome assembly of Pristionchus species.</title>
        <authorList>
            <person name="Yoshida K."/>
            <person name="Sommer R.J."/>
        </authorList>
    </citation>
    <scope>NUCLEOTIDE SEQUENCE</scope>
    <source>
        <strain evidence="3">RS0144</strain>
    </source>
</reference>
<dbReference type="EMBL" id="BTSX01000003">
    <property type="protein sequence ID" value="GMS88349.1"/>
    <property type="molecule type" value="Genomic_DNA"/>
</dbReference>
<evidence type="ECO:0000313" key="3">
    <source>
        <dbReference type="EMBL" id="GMS88349.1"/>
    </source>
</evidence>
<protein>
    <recommendedName>
        <fullName evidence="2">HYR domain-containing protein</fullName>
    </recommendedName>
</protein>
<dbReference type="InterPro" id="IPR043555">
    <property type="entry name" value="SRPX-like"/>
</dbReference>
<feature type="domain" description="HYR" evidence="2">
    <location>
        <begin position="1"/>
        <end position="79"/>
    </location>
</feature>
<dbReference type="PANTHER" id="PTHR46343">
    <property type="entry name" value="HYR DOMAIN-CONTAINING PROTEIN"/>
    <property type="match status" value="1"/>
</dbReference>
<dbReference type="PANTHER" id="PTHR46343:SF2">
    <property type="entry name" value="SUSHI_VON WILLEBRAND FACTOR TYPE A_EGF_PENTRAXIN DOMAIN-CONTAINING 1"/>
    <property type="match status" value="1"/>
</dbReference>
<organism evidence="3 4">
    <name type="scientific">Pristionchus entomophagus</name>
    <dbReference type="NCBI Taxonomy" id="358040"/>
    <lineage>
        <taxon>Eukaryota</taxon>
        <taxon>Metazoa</taxon>
        <taxon>Ecdysozoa</taxon>
        <taxon>Nematoda</taxon>
        <taxon>Chromadorea</taxon>
        <taxon>Rhabditida</taxon>
        <taxon>Rhabditina</taxon>
        <taxon>Diplogasteromorpha</taxon>
        <taxon>Diplogasteroidea</taxon>
        <taxon>Neodiplogasteridae</taxon>
        <taxon>Pristionchus</taxon>
    </lineage>
</organism>
<sequence>DKSPPIASFCPFDIFLDSSHPISIEWKEPVFEDNQSLLNIDSNFNSGDIFIWGEHHVIYTATDSSNNTGRCEFDIYLASSTCTKPQQPYYGDVLYKHSFDGESGSFSMASVQCEDERYPKEGPMFYVCDYM</sequence>
<keyword evidence="4" id="KW-1185">Reference proteome</keyword>
<dbReference type="PROSITE" id="PS50825">
    <property type="entry name" value="HYR"/>
    <property type="match status" value="1"/>
</dbReference>
<evidence type="ECO:0000313" key="4">
    <source>
        <dbReference type="Proteomes" id="UP001432027"/>
    </source>
</evidence>
<dbReference type="AlphaFoldDB" id="A0AAV5T444"/>
<dbReference type="Proteomes" id="UP001432027">
    <property type="component" value="Unassembled WGS sequence"/>
</dbReference>
<evidence type="ECO:0000256" key="1">
    <source>
        <dbReference type="ARBA" id="ARBA00022737"/>
    </source>
</evidence>
<dbReference type="InterPro" id="IPR003410">
    <property type="entry name" value="HYR_dom"/>
</dbReference>
<evidence type="ECO:0000259" key="2">
    <source>
        <dbReference type="PROSITE" id="PS50825"/>
    </source>
</evidence>
<accession>A0AAV5T444</accession>